<dbReference type="EMBL" id="JADEXN010000078">
    <property type="protein sequence ID" value="MBE9040370.1"/>
    <property type="molecule type" value="Genomic_DNA"/>
</dbReference>
<proteinExistence type="inferred from homology"/>
<keyword evidence="4" id="KW-0997">Cell inner membrane</keyword>
<protein>
    <submittedName>
        <fullName evidence="9">DUF445 domain-containing protein</fullName>
    </submittedName>
</protein>
<sequence>MNLSNVLVLIAPPILGGIIGYFTNDLAINMLFRPYKPIYLGKRRLPFTPGLIPRNQERLAKRVSDTIMSSLLTPTELQNLARRLLQTDRVQGAILWLLQTAREQIKLDVERKTTKILAGILHDLLSRSLPRLIKVLARREDFLEEQLDRVFDEFLLEFQLSESQAGQLADWMLRVVFPPDTLRLTLIDFLTDRNIAIIDDGFRERTSGTYWVVANLLGLRNTLTRLRTFCLDEKASTNARLSELVKSLSIRERLKEWLQNLSLQNLPVTTVKQLRKTFRDSVRTYVQAEGTQFLEKLSDSLDLEGIAQLIINRLRTSSAFSSSLELISAELAIILDRYLEKDLEEIVAKAIPILAIDKVIIDRVKSTSPQDLEAAIQGIVKTELQAIVNLGGVLGVMVGSLQTIFLLFR</sequence>
<keyword evidence="3" id="KW-1003">Cell membrane</keyword>
<keyword evidence="5 8" id="KW-0812">Transmembrane</keyword>
<evidence type="ECO:0000256" key="8">
    <source>
        <dbReference type="SAM" id="Phobius"/>
    </source>
</evidence>
<evidence type="ECO:0000313" key="10">
    <source>
        <dbReference type="Proteomes" id="UP000621799"/>
    </source>
</evidence>
<dbReference type="InterPro" id="IPR007383">
    <property type="entry name" value="DUF445"/>
</dbReference>
<dbReference type="PIRSF" id="PIRSF032178">
    <property type="entry name" value="UCP032178"/>
    <property type="match status" value="1"/>
</dbReference>
<keyword evidence="6 8" id="KW-1133">Transmembrane helix</keyword>
<accession>A0A928VZ62</accession>
<keyword evidence="7 8" id="KW-0472">Membrane</keyword>
<evidence type="ECO:0000313" key="9">
    <source>
        <dbReference type="EMBL" id="MBE9040370.1"/>
    </source>
</evidence>
<dbReference type="AlphaFoldDB" id="A0A928VZ62"/>
<evidence type="ECO:0000256" key="2">
    <source>
        <dbReference type="ARBA" id="ARBA00008053"/>
    </source>
</evidence>
<name>A0A928VZ62_9CYAN</name>
<comment type="similarity">
    <text evidence="2">Belongs to the UPF0754 family.</text>
</comment>
<reference evidence="9" key="1">
    <citation type="submission" date="2020-10" db="EMBL/GenBank/DDBJ databases">
        <authorList>
            <person name="Castelo-Branco R."/>
            <person name="Eusebio N."/>
            <person name="Adriana R."/>
            <person name="Vieira A."/>
            <person name="Brugerolle De Fraissinette N."/>
            <person name="Rezende De Castro R."/>
            <person name="Schneider M.P."/>
            <person name="Vasconcelos V."/>
            <person name="Leao P.N."/>
        </authorList>
    </citation>
    <scope>NUCLEOTIDE SEQUENCE</scope>
    <source>
        <strain evidence="9">LEGE 11467</strain>
    </source>
</reference>
<dbReference type="PANTHER" id="PTHR35791">
    <property type="entry name" value="UPF0754 MEMBRANE PROTEIN YHEB"/>
    <property type="match status" value="1"/>
</dbReference>
<dbReference type="GO" id="GO:0005886">
    <property type="term" value="C:plasma membrane"/>
    <property type="evidence" value="ECO:0007669"/>
    <property type="project" value="UniProtKB-SubCell"/>
</dbReference>
<evidence type="ECO:0000256" key="5">
    <source>
        <dbReference type="ARBA" id="ARBA00022692"/>
    </source>
</evidence>
<gene>
    <name evidence="9" type="ORF">IQ235_06135</name>
</gene>
<dbReference type="InterPro" id="IPR016991">
    <property type="entry name" value="UCP032178"/>
</dbReference>
<organism evidence="9 10">
    <name type="scientific">Zarconia navalis LEGE 11467</name>
    <dbReference type="NCBI Taxonomy" id="1828826"/>
    <lineage>
        <taxon>Bacteria</taxon>
        <taxon>Bacillati</taxon>
        <taxon>Cyanobacteriota</taxon>
        <taxon>Cyanophyceae</taxon>
        <taxon>Oscillatoriophycideae</taxon>
        <taxon>Oscillatoriales</taxon>
        <taxon>Oscillatoriales incertae sedis</taxon>
        <taxon>Zarconia</taxon>
        <taxon>Zarconia navalis</taxon>
    </lineage>
</organism>
<evidence type="ECO:0000256" key="3">
    <source>
        <dbReference type="ARBA" id="ARBA00022475"/>
    </source>
</evidence>
<dbReference type="PANTHER" id="PTHR35791:SF1">
    <property type="entry name" value="UPF0754 MEMBRANE PROTEIN YHEB"/>
    <property type="match status" value="1"/>
</dbReference>
<evidence type="ECO:0000256" key="6">
    <source>
        <dbReference type="ARBA" id="ARBA00022989"/>
    </source>
</evidence>
<feature type="transmembrane region" description="Helical" evidence="8">
    <location>
        <begin position="386"/>
        <end position="408"/>
    </location>
</feature>
<comment type="caution">
    <text evidence="9">The sequence shown here is derived from an EMBL/GenBank/DDBJ whole genome shotgun (WGS) entry which is preliminary data.</text>
</comment>
<keyword evidence="10" id="KW-1185">Reference proteome</keyword>
<evidence type="ECO:0000256" key="4">
    <source>
        <dbReference type="ARBA" id="ARBA00022519"/>
    </source>
</evidence>
<evidence type="ECO:0000256" key="1">
    <source>
        <dbReference type="ARBA" id="ARBA00004533"/>
    </source>
</evidence>
<evidence type="ECO:0000256" key="7">
    <source>
        <dbReference type="ARBA" id="ARBA00023136"/>
    </source>
</evidence>
<dbReference type="Proteomes" id="UP000621799">
    <property type="component" value="Unassembled WGS sequence"/>
</dbReference>
<dbReference type="Pfam" id="PF04286">
    <property type="entry name" value="DUF445"/>
    <property type="match status" value="1"/>
</dbReference>
<comment type="subcellular location">
    <subcellularLocation>
        <location evidence="1">Cell inner membrane</location>
    </subcellularLocation>
</comment>